<organism evidence="1 2">
    <name type="scientific">Vararia minispora EC-137</name>
    <dbReference type="NCBI Taxonomy" id="1314806"/>
    <lineage>
        <taxon>Eukaryota</taxon>
        <taxon>Fungi</taxon>
        <taxon>Dikarya</taxon>
        <taxon>Basidiomycota</taxon>
        <taxon>Agaricomycotina</taxon>
        <taxon>Agaricomycetes</taxon>
        <taxon>Russulales</taxon>
        <taxon>Lachnocladiaceae</taxon>
        <taxon>Vararia</taxon>
    </lineage>
</organism>
<evidence type="ECO:0000313" key="1">
    <source>
        <dbReference type="EMBL" id="KAI0029761.1"/>
    </source>
</evidence>
<reference evidence="1" key="2">
    <citation type="journal article" date="2022" name="New Phytol.">
        <title>Evolutionary transition to the ectomycorrhizal habit in the genomes of a hyperdiverse lineage of mushroom-forming fungi.</title>
        <authorList>
            <person name="Looney B."/>
            <person name="Miyauchi S."/>
            <person name="Morin E."/>
            <person name="Drula E."/>
            <person name="Courty P.E."/>
            <person name="Kohler A."/>
            <person name="Kuo A."/>
            <person name="LaButti K."/>
            <person name="Pangilinan J."/>
            <person name="Lipzen A."/>
            <person name="Riley R."/>
            <person name="Andreopoulos W."/>
            <person name="He G."/>
            <person name="Johnson J."/>
            <person name="Nolan M."/>
            <person name="Tritt A."/>
            <person name="Barry K.W."/>
            <person name="Grigoriev I.V."/>
            <person name="Nagy L.G."/>
            <person name="Hibbett D."/>
            <person name="Henrissat B."/>
            <person name="Matheny P.B."/>
            <person name="Labbe J."/>
            <person name="Martin F.M."/>
        </authorList>
    </citation>
    <scope>NUCLEOTIDE SEQUENCE</scope>
    <source>
        <strain evidence="1">EC-137</strain>
    </source>
</reference>
<keyword evidence="2" id="KW-1185">Reference proteome</keyword>
<reference evidence="1" key="1">
    <citation type="submission" date="2021-02" db="EMBL/GenBank/DDBJ databases">
        <authorList>
            <consortium name="DOE Joint Genome Institute"/>
            <person name="Ahrendt S."/>
            <person name="Looney B.P."/>
            <person name="Miyauchi S."/>
            <person name="Morin E."/>
            <person name="Drula E."/>
            <person name="Courty P.E."/>
            <person name="Chicoki N."/>
            <person name="Fauchery L."/>
            <person name="Kohler A."/>
            <person name="Kuo A."/>
            <person name="Labutti K."/>
            <person name="Pangilinan J."/>
            <person name="Lipzen A."/>
            <person name="Riley R."/>
            <person name="Andreopoulos W."/>
            <person name="He G."/>
            <person name="Johnson J."/>
            <person name="Barry K.W."/>
            <person name="Grigoriev I.V."/>
            <person name="Nagy L."/>
            <person name="Hibbett D."/>
            <person name="Henrissat B."/>
            <person name="Matheny P.B."/>
            <person name="Labbe J."/>
            <person name="Martin F."/>
        </authorList>
    </citation>
    <scope>NUCLEOTIDE SEQUENCE</scope>
    <source>
        <strain evidence="1">EC-137</strain>
    </source>
</reference>
<accession>A0ACB8QDR4</accession>
<protein>
    <submittedName>
        <fullName evidence="1">PTR2-domain-containing protein</fullName>
    </submittedName>
</protein>
<evidence type="ECO:0000313" key="2">
    <source>
        <dbReference type="Proteomes" id="UP000814128"/>
    </source>
</evidence>
<dbReference type="EMBL" id="MU273658">
    <property type="protein sequence ID" value="KAI0029761.1"/>
    <property type="molecule type" value="Genomic_DNA"/>
</dbReference>
<dbReference type="Proteomes" id="UP000814128">
    <property type="component" value="Unassembled WGS sequence"/>
</dbReference>
<sequence length="604" mass="67162">MTERGGDDLFFAAAAEAAVHNGTIVPLDEKKLDDDSIDVPTVDHPVEDGYIVPTDEEMETLRHVADYINWSTYMVAFVEFAERFSYYGSTQVFTNFIQQPLPAGSSTGAGGRDGQSGALGQGQQAAVGLTTFNTFWVYVTPLLGAYMADTYWGRYKTIMVAIAIATVGHILLIISAIPPVIVHGNRALACFAIAILSMGLGTGAFKSNISPLIAEQQRHLKPFIRVQRNGERVIVDPAMTTARIYMWFYFFINVGALVGPIGMTYGEKYIGFWFSFMLPTVVFLFAPIVLALGRKRYHHSKPEGSVLVQALRVWRYAARGRLSWNPLQTCRNLSADDFYESAKPSKIAPENRPSWMTFDDKWVDEVRRGFKACEVFVWFPIYWLPYNQITNNLTSQAAVMQTHGVPNDIINNLDPFAILILIPIHDLFVYPALRRLGVRVTPLRKITAGFFTGTLAMIWAAVVQHYIYQRSPCGYYAANSGCDPAPLNVWIQSGSYVLIAISEIYASITGLEYAFTKAPQNMKSLVMSVFLFTSAVAAAIGEAFVTLSTDPLLVWNYGAMAVISFIGGILFWIMFRKLDAQEEELNAIGVGEFQVGRKEVSEKA</sequence>
<comment type="caution">
    <text evidence="1">The sequence shown here is derived from an EMBL/GenBank/DDBJ whole genome shotgun (WGS) entry which is preliminary data.</text>
</comment>
<gene>
    <name evidence="1" type="ORF">K488DRAFT_55703</name>
</gene>
<name>A0ACB8QDR4_9AGAM</name>
<proteinExistence type="predicted"/>